<comment type="caution">
    <text evidence="1">The sequence shown here is derived from an EMBL/GenBank/DDBJ whole genome shotgun (WGS) entry which is preliminary data.</text>
</comment>
<dbReference type="Proteomes" id="UP001501705">
    <property type="component" value="Unassembled WGS sequence"/>
</dbReference>
<reference evidence="1 2" key="1">
    <citation type="journal article" date="2019" name="Int. J. Syst. Evol. Microbiol.">
        <title>The Global Catalogue of Microorganisms (GCM) 10K type strain sequencing project: providing services to taxonomists for standard genome sequencing and annotation.</title>
        <authorList>
            <consortium name="The Broad Institute Genomics Platform"/>
            <consortium name="The Broad Institute Genome Sequencing Center for Infectious Disease"/>
            <person name="Wu L."/>
            <person name="Ma J."/>
        </authorList>
    </citation>
    <scope>NUCLEOTIDE SEQUENCE [LARGE SCALE GENOMIC DNA]</scope>
    <source>
        <strain evidence="1 2">JCM 15572</strain>
    </source>
</reference>
<protein>
    <submittedName>
        <fullName evidence="1">Uncharacterized protein</fullName>
    </submittedName>
</protein>
<name>A0ABN2DH73_9ACTN</name>
<gene>
    <name evidence="1" type="ORF">GCM10009804_35650</name>
</gene>
<accession>A0ABN2DH73</accession>
<proteinExistence type="predicted"/>
<evidence type="ECO:0000313" key="2">
    <source>
        <dbReference type="Proteomes" id="UP001501705"/>
    </source>
</evidence>
<sequence>MYLAPRVYPAPRVYLAPRAYVARDLAHRAEESQAHPAATPPTPNYRSSSYWPRSYRAPNYWRANYRPASYWTRSYRTAMDRSTRLRTVSRQTTGCPASGSWSSRCTWVSFRVDLLSSLR</sequence>
<organism evidence="1 2">
    <name type="scientific">Kribbella hippodromi</name>
    <dbReference type="NCBI Taxonomy" id="434347"/>
    <lineage>
        <taxon>Bacteria</taxon>
        <taxon>Bacillati</taxon>
        <taxon>Actinomycetota</taxon>
        <taxon>Actinomycetes</taxon>
        <taxon>Propionibacteriales</taxon>
        <taxon>Kribbellaceae</taxon>
        <taxon>Kribbella</taxon>
    </lineage>
</organism>
<dbReference type="EMBL" id="BAAAPH010000010">
    <property type="protein sequence ID" value="GAA1575734.1"/>
    <property type="molecule type" value="Genomic_DNA"/>
</dbReference>
<evidence type="ECO:0000313" key="1">
    <source>
        <dbReference type="EMBL" id="GAA1575734.1"/>
    </source>
</evidence>
<keyword evidence="2" id="KW-1185">Reference proteome</keyword>